<evidence type="ECO:0000313" key="4">
    <source>
        <dbReference type="Proteomes" id="UP000181981"/>
    </source>
</evidence>
<keyword evidence="3" id="KW-1185">Reference proteome</keyword>
<dbReference type="RefSeq" id="WP_038559098.1">
    <property type="nucleotide sequence ID" value="NZ_FOHT01000004.1"/>
</dbReference>
<reference evidence="2 4" key="2">
    <citation type="submission" date="2016-10" db="EMBL/GenBank/DDBJ databases">
        <authorList>
            <person name="de Groot N.N."/>
        </authorList>
    </citation>
    <scope>NUCLEOTIDE SEQUENCE [LARGE SCALE GENOMIC DNA]</scope>
    <source>
        <strain evidence="2 4">DSM 25947</strain>
    </source>
</reference>
<protein>
    <submittedName>
        <fullName evidence="2">Uncharacterized protein</fullName>
    </submittedName>
</protein>
<evidence type="ECO:0000313" key="1">
    <source>
        <dbReference type="EMBL" id="AHW61996.1"/>
    </source>
</evidence>
<dbReference type="OrthoDB" id="669122at2"/>
<proteinExistence type="predicted"/>
<gene>
    <name evidence="1" type="ORF">FH5T_12965</name>
    <name evidence="2" type="ORF">SAMN05444285_10414</name>
</gene>
<name>X5E5S4_9BACT</name>
<dbReference type="KEGG" id="dori:FH5T_12965"/>
<dbReference type="EMBL" id="CP007451">
    <property type="protein sequence ID" value="AHW61996.1"/>
    <property type="molecule type" value="Genomic_DNA"/>
</dbReference>
<evidence type="ECO:0000313" key="2">
    <source>
        <dbReference type="EMBL" id="SES95176.1"/>
    </source>
</evidence>
<sequence>MARHTDYIPSDKFELESWAKQFATTVTNNVGSYGITQELADDVNAAAQAYSGDLVTERQLIDQKKQQVSKTRNDRKQLVNLCRSIAQFVKSNPGYTEQTGKEFDITGTEVNHNIDKAQPVLKTTKNAHGWELAFGLEGYFNGVNIYRKRPGEESFSYLATDTRSPYIDNQPMENGTQYYACFILGDTEVGLQSDIVVVEV</sequence>
<accession>X5E5S4</accession>
<dbReference type="AlphaFoldDB" id="X5E5S4"/>
<dbReference type="Proteomes" id="UP000181981">
    <property type="component" value="Unassembled WGS sequence"/>
</dbReference>
<reference evidence="1 3" key="1">
    <citation type="submission" date="2014-03" db="EMBL/GenBank/DDBJ databases">
        <title>Complete genome sequence of a deeply braunched marine Bacteroidia bacterium Draconibacterium orientale type strain FH5T.</title>
        <authorList>
            <person name="Li X."/>
            <person name="Wang X."/>
            <person name="Xie Z."/>
            <person name="Du Z."/>
            <person name="Chen G."/>
        </authorList>
    </citation>
    <scope>NUCLEOTIDE SEQUENCE [LARGE SCALE GENOMIC DNA]</scope>
    <source>
        <strain evidence="1 3">FH5</strain>
    </source>
</reference>
<evidence type="ECO:0000313" key="3">
    <source>
        <dbReference type="Proteomes" id="UP000023772"/>
    </source>
</evidence>
<organism evidence="2 4">
    <name type="scientific">Draconibacterium orientale</name>
    <dbReference type="NCBI Taxonomy" id="1168034"/>
    <lineage>
        <taxon>Bacteria</taxon>
        <taxon>Pseudomonadati</taxon>
        <taxon>Bacteroidota</taxon>
        <taxon>Bacteroidia</taxon>
        <taxon>Marinilabiliales</taxon>
        <taxon>Prolixibacteraceae</taxon>
        <taxon>Draconibacterium</taxon>
    </lineage>
</organism>
<dbReference type="Proteomes" id="UP000023772">
    <property type="component" value="Chromosome"/>
</dbReference>
<dbReference type="HOGENOM" id="CLU_1364404_0_0_10"/>
<dbReference type="EMBL" id="FOHT01000004">
    <property type="protein sequence ID" value="SES95176.1"/>
    <property type="molecule type" value="Genomic_DNA"/>
</dbReference>